<sequence length="69" mass="7714">MGMHGLTRDYLGRMVLQVVIERSEKQDIVVKSGSSVAQIGICVYTNTTSGASRTYPKAAHEFPKKFNYF</sequence>
<dbReference type="EMBL" id="OMOR01000001">
    <property type="protein sequence ID" value="SPH21839.1"/>
    <property type="molecule type" value="Genomic_DNA"/>
</dbReference>
<reference evidence="1 2" key="1">
    <citation type="submission" date="2018-03" db="EMBL/GenBank/DDBJ databases">
        <authorList>
            <person name="Keele B.F."/>
        </authorList>
    </citation>
    <scope>NUCLEOTIDE SEQUENCE [LARGE SCALE GENOMIC DNA]</scope>
    <source>
        <strain evidence="1 2">CECT 8599</strain>
    </source>
</reference>
<proteinExistence type="predicted"/>
<keyword evidence="2" id="KW-1185">Reference proteome</keyword>
<gene>
    <name evidence="1" type="ORF">ASD8599_02588</name>
</gene>
<accession>A0A2R8BFQ5</accession>
<evidence type="ECO:0000313" key="1">
    <source>
        <dbReference type="EMBL" id="SPH21839.1"/>
    </source>
</evidence>
<evidence type="ECO:0000313" key="2">
    <source>
        <dbReference type="Proteomes" id="UP000244880"/>
    </source>
</evidence>
<dbReference type="AlphaFoldDB" id="A0A2R8BFQ5"/>
<organism evidence="1 2">
    <name type="scientific">Ascidiaceihabitans donghaensis</name>
    <dbReference type="NCBI Taxonomy" id="1510460"/>
    <lineage>
        <taxon>Bacteria</taxon>
        <taxon>Pseudomonadati</taxon>
        <taxon>Pseudomonadota</taxon>
        <taxon>Alphaproteobacteria</taxon>
        <taxon>Rhodobacterales</taxon>
        <taxon>Paracoccaceae</taxon>
        <taxon>Ascidiaceihabitans</taxon>
    </lineage>
</organism>
<dbReference type="Proteomes" id="UP000244880">
    <property type="component" value="Unassembled WGS sequence"/>
</dbReference>
<name>A0A2R8BFQ5_9RHOB</name>
<protein>
    <submittedName>
        <fullName evidence="1">Uncharacterized protein</fullName>
    </submittedName>
</protein>